<dbReference type="EMBL" id="DVMT01000012">
    <property type="protein sequence ID" value="HIU39823.1"/>
    <property type="molecule type" value="Genomic_DNA"/>
</dbReference>
<proteinExistence type="predicted"/>
<name>A0A9D1LGI5_9FIRM</name>
<organism evidence="1 2">
    <name type="scientific">Candidatus Aphodocola excrementigallinarum</name>
    <dbReference type="NCBI Taxonomy" id="2840670"/>
    <lineage>
        <taxon>Bacteria</taxon>
        <taxon>Bacillati</taxon>
        <taxon>Bacillota</taxon>
        <taxon>Bacilli</taxon>
        <taxon>Candidatus Aphodocola</taxon>
    </lineage>
</organism>
<evidence type="ECO:0000313" key="2">
    <source>
        <dbReference type="Proteomes" id="UP000824074"/>
    </source>
</evidence>
<dbReference type="Pfam" id="PF13811">
    <property type="entry name" value="DUF4186"/>
    <property type="match status" value="1"/>
</dbReference>
<comment type="caution">
    <text evidence="1">The sequence shown here is derived from an EMBL/GenBank/DDBJ whole genome shotgun (WGS) entry which is preliminary data.</text>
</comment>
<dbReference type="Proteomes" id="UP000824074">
    <property type="component" value="Unassembled WGS sequence"/>
</dbReference>
<reference evidence="1" key="1">
    <citation type="submission" date="2020-10" db="EMBL/GenBank/DDBJ databases">
        <authorList>
            <person name="Gilroy R."/>
        </authorList>
    </citation>
    <scope>NUCLEOTIDE SEQUENCE</scope>
    <source>
        <strain evidence="1">CHK193-30670</strain>
    </source>
</reference>
<protein>
    <submittedName>
        <fullName evidence="1">DUF4186 domain-containing protein</fullName>
    </submittedName>
</protein>
<dbReference type="InterPro" id="IPR020378">
    <property type="entry name" value="DUF4186"/>
</dbReference>
<gene>
    <name evidence="1" type="ORF">IAB68_00785</name>
</gene>
<sequence length="119" mass="14129">MNYDEILYKLSKSKFRSSFHLRRYMLDYINEKGLDKIKDHAYDFIRKRLAPSAIPNDGKQTPMKGHPVFIAQHATATCCRGCLEKWHHIPKGRMLSEKEIDYIVNLIMLWINKEVYNKL</sequence>
<dbReference type="AlphaFoldDB" id="A0A9D1LGI5"/>
<reference evidence="1" key="2">
    <citation type="journal article" date="2021" name="PeerJ">
        <title>Extensive microbial diversity within the chicken gut microbiome revealed by metagenomics and culture.</title>
        <authorList>
            <person name="Gilroy R."/>
            <person name="Ravi A."/>
            <person name="Getino M."/>
            <person name="Pursley I."/>
            <person name="Horton D.L."/>
            <person name="Alikhan N.F."/>
            <person name="Baker D."/>
            <person name="Gharbi K."/>
            <person name="Hall N."/>
            <person name="Watson M."/>
            <person name="Adriaenssens E.M."/>
            <person name="Foster-Nyarko E."/>
            <person name="Jarju S."/>
            <person name="Secka A."/>
            <person name="Antonio M."/>
            <person name="Oren A."/>
            <person name="Chaudhuri R.R."/>
            <person name="La Ragione R."/>
            <person name="Hildebrand F."/>
            <person name="Pallen M.J."/>
        </authorList>
    </citation>
    <scope>NUCLEOTIDE SEQUENCE</scope>
    <source>
        <strain evidence="1">CHK193-30670</strain>
    </source>
</reference>
<evidence type="ECO:0000313" key="1">
    <source>
        <dbReference type="EMBL" id="HIU39823.1"/>
    </source>
</evidence>
<accession>A0A9D1LGI5</accession>